<dbReference type="InterPro" id="IPR029032">
    <property type="entry name" value="AhpD-like"/>
</dbReference>
<comment type="caution">
    <text evidence="2">The sequence shown here is derived from an EMBL/GenBank/DDBJ whole genome shotgun (WGS) entry which is preliminary data.</text>
</comment>
<dbReference type="InterPro" id="IPR003779">
    <property type="entry name" value="CMD-like"/>
</dbReference>
<dbReference type="RefSeq" id="WP_051194407.1">
    <property type="nucleotide sequence ID" value="NZ_JBIAQY010000018.1"/>
</dbReference>
<dbReference type="Pfam" id="PF02627">
    <property type="entry name" value="CMD"/>
    <property type="match status" value="1"/>
</dbReference>
<gene>
    <name evidence="2" type="ORF">ACFYXQ_36525</name>
</gene>
<organism evidence="2 3">
    <name type="scientific">Nocardia jiangxiensis</name>
    <dbReference type="NCBI Taxonomy" id="282685"/>
    <lineage>
        <taxon>Bacteria</taxon>
        <taxon>Bacillati</taxon>
        <taxon>Actinomycetota</taxon>
        <taxon>Actinomycetes</taxon>
        <taxon>Mycobacteriales</taxon>
        <taxon>Nocardiaceae</taxon>
        <taxon>Nocardia</taxon>
    </lineage>
</organism>
<dbReference type="SUPFAM" id="SSF69118">
    <property type="entry name" value="AhpD-like"/>
    <property type="match status" value="1"/>
</dbReference>
<keyword evidence="3" id="KW-1185">Reference proteome</keyword>
<evidence type="ECO:0000259" key="1">
    <source>
        <dbReference type="Pfam" id="PF02627"/>
    </source>
</evidence>
<dbReference type="PANTHER" id="PTHR33570:SF2">
    <property type="entry name" value="CARBOXYMUCONOLACTONE DECARBOXYLASE-LIKE DOMAIN-CONTAINING PROTEIN"/>
    <property type="match status" value="1"/>
</dbReference>
<accession>A0ABW6SAE2</accession>
<proteinExistence type="predicted"/>
<dbReference type="Proteomes" id="UP001601992">
    <property type="component" value="Unassembled WGS sequence"/>
</dbReference>
<dbReference type="PANTHER" id="PTHR33570">
    <property type="entry name" value="4-CARBOXYMUCONOLACTONE DECARBOXYLASE FAMILY PROTEIN"/>
    <property type="match status" value="1"/>
</dbReference>
<dbReference type="InterPro" id="IPR052512">
    <property type="entry name" value="4CMD/NDH-1_regulator"/>
</dbReference>
<dbReference type="EMBL" id="JBIAQY010000018">
    <property type="protein sequence ID" value="MFF3573281.1"/>
    <property type="molecule type" value="Genomic_DNA"/>
</dbReference>
<evidence type="ECO:0000313" key="3">
    <source>
        <dbReference type="Proteomes" id="UP001601992"/>
    </source>
</evidence>
<protein>
    <submittedName>
        <fullName evidence="2">Carboxymuconolactone decarboxylase family protein</fullName>
    </submittedName>
</protein>
<feature type="domain" description="Carboxymuconolactone decarboxylase-like" evidence="1">
    <location>
        <begin position="37"/>
        <end position="116"/>
    </location>
</feature>
<evidence type="ECO:0000313" key="2">
    <source>
        <dbReference type="EMBL" id="MFF3573281.1"/>
    </source>
</evidence>
<name>A0ABW6SAE2_9NOCA</name>
<sequence>MTDNRAKALEVLQEMLPEMLGADNDQVQTSGFAAELGELSLDHVFGGLWARPGLDRRSRSLVTLGILIALRATEEIKVHFPIALRNGITRDELEEVVYHAAGYAGYPAASTARLAGQEVLDFDEAAAQDPLRHMKATD</sequence>
<dbReference type="Gene3D" id="1.20.1290.10">
    <property type="entry name" value="AhpD-like"/>
    <property type="match status" value="1"/>
</dbReference>
<reference evidence="2 3" key="1">
    <citation type="submission" date="2024-10" db="EMBL/GenBank/DDBJ databases">
        <title>The Natural Products Discovery Center: Release of the First 8490 Sequenced Strains for Exploring Actinobacteria Biosynthetic Diversity.</title>
        <authorList>
            <person name="Kalkreuter E."/>
            <person name="Kautsar S.A."/>
            <person name="Yang D."/>
            <person name="Bader C.D."/>
            <person name="Teijaro C.N."/>
            <person name="Fluegel L."/>
            <person name="Davis C.M."/>
            <person name="Simpson J.R."/>
            <person name="Lauterbach L."/>
            <person name="Steele A.D."/>
            <person name="Gui C."/>
            <person name="Meng S."/>
            <person name="Li G."/>
            <person name="Viehrig K."/>
            <person name="Ye F."/>
            <person name="Su P."/>
            <person name="Kiefer A.F."/>
            <person name="Nichols A."/>
            <person name="Cepeda A.J."/>
            <person name="Yan W."/>
            <person name="Fan B."/>
            <person name="Jiang Y."/>
            <person name="Adhikari A."/>
            <person name="Zheng C.-J."/>
            <person name="Schuster L."/>
            <person name="Cowan T.M."/>
            <person name="Smanski M.J."/>
            <person name="Chevrette M.G."/>
            <person name="De Carvalho L.P.S."/>
            <person name="Shen B."/>
        </authorList>
    </citation>
    <scope>NUCLEOTIDE SEQUENCE [LARGE SCALE GENOMIC DNA]</scope>
    <source>
        <strain evidence="2 3">NPDC002593</strain>
    </source>
</reference>